<evidence type="ECO:0000313" key="2">
    <source>
        <dbReference type="EMBL" id="TQB75732.1"/>
    </source>
</evidence>
<name>A0A507R0P4_MONPU</name>
<feature type="region of interest" description="Disordered" evidence="1">
    <location>
        <begin position="1"/>
        <end position="24"/>
    </location>
</feature>
<dbReference type="GO" id="GO:0008168">
    <property type="term" value="F:methyltransferase activity"/>
    <property type="evidence" value="ECO:0007669"/>
    <property type="project" value="TreeGrafter"/>
</dbReference>
<dbReference type="PANTHER" id="PTHR43591">
    <property type="entry name" value="METHYLTRANSFERASE"/>
    <property type="match status" value="1"/>
</dbReference>
<feature type="compositionally biased region" description="Basic and acidic residues" evidence="1">
    <location>
        <begin position="1"/>
        <end position="12"/>
    </location>
</feature>
<dbReference type="SUPFAM" id="SSF53335">
    <property type="entry name" value="S-adenosyl-L-methionine-dependent methyltransferases"/>
    <property type="match status" value="1"/>
</dbReference>
<evidence type="ECO:0000313" key="3">
    <source>
        <dbReference type="Proteomes" id="UP000319663"/>
    </source>
</evidence>
<dbReference type="Proteomes" id="UP000319663">
    <property type="component" value="Unassembled WGS sequence"/>
</dbReference>
<dbReference type="InterPro" id="IPR029063">
    <property type="entry name" value="SAM-dependent_MTases_sf"/>
</dbReference>
<dbReference type="STRING" id="5098.A0A507R0P4"/>
<proteinExistence type="predicted"/>
<comment type="caution">
    <text evidence="2">The sequence shown here is derived from an EMBL/GenBank/DDBJ whole genome shotgun (WGS) entry which is preliminary data.</text>
</comment>
<keyword evidence="3" id="KW-1185">Reference proteome</keyword>
<accession>A0A507R0P4</accession>
<dbReference type="Gene3D" id="3.40.50.150">
    <property type="entry name" value="Vaccinia Virus protein VP39"/>
    <property type="match status" value="1"/>
</dbReference>
<dbReference type="PANTHER" id="PTHR43591:SF31">
    <property type="entry name" value="LAEA-LIKE, PUTATIVE (AFU_ORTHOLOGUE AFUA_8G01930)-RELATED"/>
    <property type="match status" value="1"/>
</dbReference>
<evidence type="ECO:0000256" key="1">
    <source>
        <dbReference type="SAM" id="MobiDB-lite"/>
    </source>
</evidence>
<protein>
    <recommendedName>
        <fullName evidence="4">Methyltransferase</fullName>
    </recommendedName>
</protein>
<evidence type="ECO:0008006" key="4">
    <source>
        <dbReference type="Google" id="ProtNLM"/>
    </source>
</evidence>
<gene>
    <name evidence="2" type="ORF">MPDQ_002032</name>
</gene>
<sequence>MPDTHAKSHPDEPLEADESYGDADSTYAGSLGDASYTSSITSSILNYKYENGRRYHAFHDGEYMLVNPDTAFHALIQKCFLTLGEKPNDEQEQDRLDLSHHIYRLLLDGELNLAPIKDPRRVLDLGTGTGIWAIDFADEHPEAEVLGNDLSPIQPTWLPPNCRFEIDNYEQEWHYSRPFDYIHGRELEGCVKDVDQLFSQVLKHLSPGGYFEIASIEVKSTSDDGTHLKAKDFVRAHELVCEASQKFGKSFASSHTWKEKLIKAGFEDVHEKIFKLPQSPWPKDPKLKELGRYNQVNIMEAMGSYTYALFTRVLGWSRAQIEVLLMGARNDLKDLSNHLYTNVRIVYGRRPEEK</sequence>
<dbReference type="CDD" id="cd02440">
    <property type="entry name" value="AdoMet_MTases"/>
    <property type="match status" value="1"/>
</dbReference>
<organism evidence="2 3">
    <name type="scientific">Monascus purpureus</name>
    <name type="common">Red mold</name>
    <name type="synonym">Monascus anka</name>
    <dbReference type="NCBI Taxonomy" id="5098"/>
    <lineage>
        <taxon>Eukaryota</taxon>
        <taxon>Fungi</taxon>
        <taxon>Dikarya</taxon>
        <taxon>Ascomycota</taxon>
        <taxon>Pezizomycotina</taxon>
        <taxon>Eurotiomycetes</taxon>
        <taxon>Eurotiomycetidae</taxon>
        <taxon>Eurotiales</taxon>
        <taxon>Aspergillaceae</taxon>
        <taxon>Monascus</taxon>
    </lineage>
</organism>
<dbReference type="AlphaFoldDB" id="A0A507R0P4"/>
<dbReference type="Pfam" id="PF13489">
    <property type="entry name" value="Methyltransf_23"/>
    <property type="match status" value="1"/>
</dbReference>
<reference evidence="2 3" key="1">
    <citation type="submission" date="2019-06" db="EMBL/GenBank/DDBJ databases">
        <title>Wine fermentation using esterase from Monascus purpureus.</title>
        <authorList>
            <person name="Geng C."/>
            <person name="Zhang Y."/>
        </authorList>
    </citation>
    <scope>NUCLEOTIDE SEQUENCE [LARGE SCALE GENOMIC DNA]</scope>
    <source>
        <strain evidence="2">HQ1</strain>
    </source>
</reference>
<dbReference type="EMBL" id="VIFY01000016">
    <property type="protein sequence ID" value="TQB75732.1"/>
    <property type="molecule type" value="Genomic_DNA"/>
</dbReference>